<gene>
    <name evidence="1" type="ORF">C8N25_12657</name>
</gene>
<reference evidence="1 2" key="1">
    <citation type="submission" date="2018-08" db="EMBL/GenBank/DDBJ databases">
        <title>Genomic Encyclopedia of Archaeal and Bacterial Type Strains, Phase II (KMG-II): from individual species to whole genera.</title>
        <authorList>
            <person name="Goeker M."/>
        </authorList>
    </citation>
    <scope>NUCLEOTIDE SEQUENCE [LARGE SCALE GENOMIC DNA]</scope>
    <source>
        <strain evidence="1 2">DSM 15986</strain>
    </source>
</reference>
<evidence type="ECO:0000313" key="1">
    <source>
        <dbReference type="EMBL" id="REG81553.1"/>
    </source>
</evidence>
<proteinExistence type="predicted"/>
<evidence type="ECO:0000313" key="2">
    <source>
        <dbReference type="Proteomes" id="UP000256405"/>
    </source>
</evidence>
<dbReference type="Proteomes" id="UP000256405">
    <property type="component" value="Unassembled WGS sequence"/>
</dbReference>
<dbReference type="AlphaFoldDB" id="A0A3E0DG72"/>
<protein>
    <submittedName>
        <fullName evidence="1">Uncharacterized protein</fullName>
    </submittedName>
</protein>
<dbReference type="EMBL" id="QUNF01000026">
    <property type="protein sequence ID" value="REG81553.1"/>
    <property type="molecule type" value="Genomic_DNA"/>
</dbReference>
<dbReference type="OrthoDB" id="9804920at2"/>
<dbReference type="RefSeq" id="WP_086540976.1">
    <property type="nucleotide sequence ID" value="NZ_MSSW01000017.1"/>
</dbReference>
<accession>A0A3E0DG72</accession>
<name>A0A3E0DG72_9BACT</name>
<organism evidence="1 2">
    <name type="scientific">Algoriphagus antarcticus</name>
    <dbReference type="NCBI Taxonomy" id="238540"/>
    <lineage>
        <taxon>Bacteria</taxon>
        <taxon>Pseudomonadati</taxon>
        <taxon>Bacteroidota</taxon>
        <taxon>Cytophagia</taxon>
        <taxon>Cytophagales</taxon>
        <taxon>Cyclobacteriaceae</taxon>
        <taxon>Algoriphagus</taxon>
    </lineage>
</organism>
<keyword evidence="2" id="KW-1185">Reference proteome</keyword>
<comment type="caution">
    <text evidence="1">The sequence shown here is derived from an EMBL/GenBank/DDBJ whole genome shotgun (WGS) entry which is preliminary data.</text>
</comment>
<sequence>MKELIIVLGIIALFYFTATQIVPLYIEAPRNLVKSPQPYSVSKEAETVYDRVNFISDLHWDALLWEKNLTLTGSREQVSFLRGCQANVALEILAIVPQSLSGHNMQGKSSDAFNNIATPSIAKAESLANWFRPINRTLAGSEKLADFTELEIKAIMGGNLKRFFLQNHL</sequence>